<dbReference type="Proteomes" id="UP001500200">
    <property type="component" value="Unassembled WGS sequence"/>
</dbReference>
<evidence type="ECO:0000256" key="1">
    <source>
        <dbReference type="SAM" id="Phobius"/>
    </source>
</evidence>
<feature type="transmembrane region" description="Helical" evidence="1">
    <location>
        <begin position="513"/>
        <end position="531"/>
    </location>
</feature>
<feature type="transmembrane region" description="Helical" evidence="1">
    <location>
        <begin position="6"/>
        <end position="28"/>
    </location>
</feature>
<dbReference type="Pfam" id="PF20176">
    <property type="entry name" value="DUF6541"/>
    <property type="match status" value="1"/>
</dbReference>
<reference evidence="3" key="1">
    <citation type="journal article" date="2019" name="Int. J. Syst. Evol. Microbiol.">
        <title>The Global Catalogue of Microorganisms (GCM) 10K type strain sequencing project: providing services to taxonomists for standard genome sequencing and annotation.</title>
        <authorList>
            <consortium name="The Broad Institute Genomics Platform"/>
            <consortium name="The Broad Institute Genome Sequencing Center for Infectious Disease"/>
            <person name="Wu L."/>
            <person name="Ma J."/>
        </authorList>
    </citation>
    <scope>NUCLEOTIDE SEQUENCE [LARGE SCALE GENOMIC DNA]</scope>
    <source>
        <strain evidence="3">JCM 18514</strain>
    </source>
</reference>
<proteinExistence type="predicted"/>
<gene>
    <name evidence="2" type="ORF">GCM10023346_45610</name>
</gene>
<feature type="transmembrane region" description="Helical" evidence="1">
    <location>
        <begin position="454"/>
        <end position="475"/>
    </location>
</feature>
<sequence>MTWWQTIPIFAMAALIYILPGFLVLGAAGVRRLNLAALAAPVSTTIASCTAVVAPFLHLPYTPAVYFTVSVVLALLVLAARYWWTRRGKTWGNLANNGPLNAHDLGRWTAILAVPLGVAFGAVVIAGRFITGFGSPENFSQTFDNVYHLNAVHHIVQTQNGSSLTLGNLTEASRYFYPAGMHDMMALLQMLTGASVPASVNVGTIVIGALVWPLGCMFLVSRIVGYRPVPLIATGVLAAGFSAFPYLLVGFGVLYPNNAAIALLPAVFGLVIELFGLSRMPATSIWPPLLALCATFPGMVLTHPSAMVALIGFTAPVVLGRLVKLFLEWREGAGSRRAVIVWALLSVAYFGAAVVTWMILRPGLGAAPWTPFQSNSRALGEILSSAPMGTTAAWMLAILTVIGLYVIARNLRRTWWVLGVYLVAAVLYMVVSSWPPGTFRTLLTGVWYNDSFRLAALLPVASFPIIVFGAEWLLWRFRTLLEFVSKRRTRKEPSVDGAMADAGRSRAQLGRRYVAVIWVALGVLGVASQGGTLAPVQQRLGDAFRVSANSDLVDSDKLALLKQVDAIVPKDGVVVGNPLTGASLVYALADRQPLAPHIFGERTEKEQLLLDHWDEAAFNKDVCPVIKELNAYWALDFGTKTVIPTEDPFPGLADLTSGSAPDIQVLATSGKVRLVRTTACDK</sequence>
<feature type="transmembrane region" description="Helical" evidence="1">
    <location>
        <begin position="259"/>
        <end position="277"/>
    </location>
</feature>
<keyword evidence="1" id="KW-0812">Transmembrane</keyword>
<feature type="transmembrane region" description="Helical" evidence="1">
    <location>
        <begin position="307"/>
        <end position="327"/>
    </location>
</feature>
<feature type="transmembrane region" description="Helical" evidence="1">
    <location>
        <begin position="232"/>
        <end position="253"/>
    </location>
</feature>
<keyword evidence="1" id="KW-1133">Transmembrane helix</keyword>
<keyword evidence="1" id="KW-0472">Membrane</keyword>
<feature type="transmembrane region" description="Helical" evidence="1">
    <location>
        <begin position="415"/>
        <end position="434"/>
    </location>
</feature>
<accession>A0ABP9SRI7</accession>
<dbReference type="InterPro" id="IPR046671">
    <property type="entry name" value="DUF6541"/>
</dbReference>
<feature type="transmembrane region" description="Helical" evidence="1">
    <location>
        <begin position="284"/>
        <end position="301"/>
    </location>
</feature>
<feature type="transmembrane region" description="Helical" evidence="1">
    <location>
        <begin position="105"/>
        <end position="130"/>
    </location>
</feature>
<protein>
    <submittedName>
        <fullName evidence="2">Uncharacterized protein</fullName>
    </submittedName>
</protein>
<comment type="caution">
    <text evidence="2">The sequence shown here is derived from an EMBL/GenBank/DDBJ whole genome shotgun (WGS) entry which is preliminary data.</text>
</comment>
<dbReference type="RefSeq" id="WP_345453002.1">
    <property type="nucleotide sequence ID" value="NZ_BAABKK010000035.1"/>
</dbReference>
<feature type="transmembrane region" description="Helical" evidence="1">
    <location>
        <begin position="64"/>
        <end position="84"/>
    </location>
</feature>
<feature type="transmembrane region" description="Helical" evidence="1">
    <location>
        <begin position="35"/>
        <end position="58"/>
    </location>
</feature>
<feature type="transmembrane region" description="Helical" evidence="1">
    <location>
        <begin position="339"/>
        <end position="360"/>
    </location>
</feature>
<evidence type="ECO:0000313" key="2">
    <source>
        <dbReference type="EMBL" id="GAA5201369.1"/>
    </source>
</evidence>
<evidence type="ECO:0000313" key="3">
    <source>
        <dbReference type="Proteomes" id="UP001500200"/>
    </source>
</evidence>
<organism evidence="2 3">
    <name type="scientific">Arthrobacter gyeryongensis</name>
    <dbReference type="NCBI Taxonomy" id="1650592"/>
    <lineage>
        <taxon>Bacteria</taxon>
        <taxon>Bacillati</taxon>
        <taxon>Actinomycetota</taxon>
        <taxon>Actinomycetes</taxon>
        <taxon>Micrococcales</taxon>
        <taxon>Micrococcaceae</taxon>
        <taxon>Arthrobacter</taxon>
    </lineage>
</organism>
<dbReference type="EMBL" id="BAABKK010000035">
    <property type="protein sequence ID" value="GAA5201369.1"/>
    <property type="molecule type" value="Genomic_DNA"/>
</dbReference>
<feature type="transmembrane region" description="Helical" evidence="1">
    <location>
        <begin position="391"/>
        <end position="408"/>
    </location>
</feature>
<keyword evidence="3" id="KW-1185">Reference proteome</keyword>
<feature type="transmembrane region" description="Helical" evidence="1">
    <location>
        <begin position="198"/>
        <end position="220"/>
    </location>
</feature>
<name>A0ABP9SRI7_9MICC</name>